<proteinExistence type="predicted"/>
<accession>A0A6S6VYV4</accession>
<dbReference type="CDD" id="cd12148">
    <property type="entry name" value="fungal_TF_MHR"/>
    <property type="match status" value="1"/>
</dbReference>
<sequence length="666" mass="75558">MHVRLAEFANQKQVHLSLNRRCSSSDLGQCDNVKPKCTACVVRDSECRHSETESRQFKRKYQQLKEKRTAQEELFDMLQNMPEKDAANVFNRIRAGANAEAIVQHVQEGSLVMELSNVPKASPRFHFPYVDSIPPRLRESVYFQSRIYEAIDAYSQGTGSPKDPSVSRQSNYANPILAAKIIESSLDVARISHWTNVCSNDHLLRNLLYGYLIHQYPKHHFFHKGYFLEDMVSKSSEFCSPLLMNAILAKACASSQIFANRTRFWDPDSLAYRFLAEAKRLWELEDKELRLTTIQAGCLINATMNDFGHDKPGFAYSLKALSMAQKMGFFVAPRTADTKFEHAKAFTAWALASWLSLQGYYYFKPPCLLDIPASALPDVDENPDWYSEITLGYDSDEHTFPIGFGHGMKALCELRVIQNEIATMCFSRSATTKKMPWGAALHIQAKMGAWYEALPDALQPWSVFHPSHLILHCEYHSMLMTLFSTQLSATDGSSDSLTAYQRNSAQAIITQSTIELESILRIYYLRHSFEAYDAMLVIFLAHLANTTLASIEQLEQDPSSVPTETSETLLSALILCFKGLHDQSKNAYIASLMLAVMKDRLSVDVRKAVARHVPHDDQDSESEWLEELSTEQSKPIISELVLPGTNLHEDPQMWRLANLADEARRH</sequence>
<evidence type="ECO:0000313" key="2">
    <source>
        <dbReference type="Proteomes" id="UP000472372"/>
    </source>
</evidence>
<dbReference type="Proteomes" id="UP000472372">
    <property type="component" value="Chromosome 3"/>
</dbReference>
<organism evidence="1 2">
    <name type="scientific">Pyrenophora teres f. teres</name>
    <dbReference type="NCBI Taxonomy" id="97479"/>
    <lineage>
        <taxon>Eukaryota</taxon>
        <taxon>Fungi</taxon>
        <taxon>Dikarya</taxon>
        <taxon>Ascomycota</taxon>
        <taxon>Pezizomycotina</taxon>
        <taxon>Dothideomycetes</taxon>
        <taxon>Pleosporomycetidae</taxon>
        <taxon>Pleosporales</taxon>
        <taxon>Pleosporineae</taxon>
        <taxon>Pleosporaceae</taxon>
        <taxon>Pyrenophora</taxon>
    </lineage>
</organism>
<name>A0A6S6VYV4_9PLEO</name>
<dbReference type="InterPro" id="IPR053187">
    <property type="entry name" value="Notoamide_regulator"/>
</dbReference>
<evidence type="ECO:0000313" key="1">
    <source>
        <dbReference type="EMBL" id="CAE7028096.1"/>
    </source>
</evidence>
<protein>
    <submittedName>
        <fullName evidence="1">Uncharacterized protein</fullName>
    </submittedName>
</protein>
<dbReference type="PANTHER" id="PTHR47256:SF1">
    <property type="entry name" value="ZN(II)2CYS6 TRANSCRIPTION FACTOR (EUROFUNG)"/>
    <property type="match status" value="1"/>
</dbReference>
<reference evidence="1" key="1">
    <citation type="submission" date="2021-02" db="EMBL/GenBank/DDBJ databases">
        <authorList>
            <person name="Syme A R."/>
            <person name="Syme A R."/>
            <person name="Moolhuijzen P."/>
        </authorList>
    </citation>
    <scope>NUCLEOTIDE SEQUENCE</scope>
    <source>
        <strain evidence="1">W1-1</strain>
    </source>
</reference>
<dbReference type="EMBL" id="HG992979">
    <property type="protein sequence ID" value="CAE7028096.1"/>
    <property type="molecule type" value="Genomic_DNA"/>
</dbReference>
<dbReference type="PANTHER" id="PTHR47256">
    <property type="entry name" value="ZN(II)2CYS6 TRANSCRIPTION FACTOR (EUROFUNG)-RELATED"/>
    <property type="match status" value="1"/>
</dbReference>
<dbReference type="AlphaFoldDB" id="A0A6S6VYV4"/>
<gene>
    <name evidence="1" type="ORF">PTTW11_04364</name>
</gene>